<dbReference type="PANTHER" id="PTHR23124:SF138">
    <property type="entry name" value="C-TYPE LECTIN DOMAIN-CONTAINING PROTEIN"/>
    <property type="match status" value="1"/>
</dbReference>
<dbReference type="RefSeq" id="XP_003103567.2">
    <property type="nucleotide sequence ID" value="XM_003103519.2"/>
</dbReference>
<evidence type="ECO:0000256" key="1">
    <source>
        <dbReference type="SAM" id="SignalP"/>
    </source>
</evidence>
<dbReference type="Proteomes" id="UP000483820">
    <property type="component" value="Chromosome IV"/>
</dbReference>
<dbReference type="AlphaFoldDB" id="A0A6A5GJY0"/>
<dbReference type="PANTHER" id="PTHR23124">
    <property type="entry name" value="C-TYPE LECTIN DOMAIN-CONTAINING PROTEIN-RELATED-RELATED"/>
    <property type="match status" value="1"/>
</dbReference>
<name>A0A6A5GJY0_CAERE</name>
<dbReference type="KEGG" id="crq:GCK72_012018"/>
<dbReference type="Gene3D" id="3.10.100.10">
    <property type="entry name" value="Mannose-Binding Protein A, subunit A"/>
    <property type="match status" value="1"/>
</dbReference>
<sequence length="244" mass="26337">MIRSILILSVVFVAIQAMMAPCIDKPVCPEGWKKFEDRTNGPWCMKVFPGNMTWWEAERECRCTTKGAHLSGIESSSEKQWVEGQGQEVLDKIQDKNGAIWIGAYRRKECPSGATSSDVNCHDEKLFQFTDQHTCKTFIFQNWADNQPTNNAGDDCGAILVSTESSGDNVDASGKTIAKNCLLTTGTTPIMTSVGYVCGVKPAYPGNDYGGGYNTGYGGGDGGYGFGGGEMVVIGAGKPEKKKN</sequence>
<dbReference type="InterPro" id="IPR016186">
    <property type="entry name" value="C-type_lectin-like/link_sf"/>
</dbReference>
<proteinExistence type="predicted"/>
<dbReference type="GeneID" id="9818926"/>
<dbReference type="SMART" id="SM00034">
    <property type="entry name" value="CLECT"/>
    <property type="match status" value="1"/>
</dbReference>
<evidence type="ECO:0000259" key="2">
    <source>
        <dbReference type="PROSITE" id="PS50041"/>
    </source>
</evidence>
<protein>
    <recommendedName>
        <fullName evidence="2">C-type lectin domain-containing protein</fullName>
    </recommendedName>
</protein>
<dbReference type="PROSITE" id="PS50041">
    <property type="entry name" value="C_TYPE_LECTIN_2"/>
    <property type="match status" value="1"/>
</dbReference>
<gene>
    <name evidence="3" type="ORF">GCK72_012018</name>
</gene>
<evidence type="ECO:0000313" key="4">
    <source>
        <dbReference type="Proteomes" id="UP000483820"/>
    </source>
</evidence>
<dbReference type="Pfam" id="PF00059">
    <property type="entry name" value="Lectin_C"/>
    <property type="match status" value="1"/>
</dbReference>
<dbReference type="EMBL" id="WUAV01000004">
    <property type="protein sequence ID" value="KAF1755568.1"/>
    <property type="molecule type" value="Genomic_DNA"/>
</dbReference>
<feature type="chain" id="PRO_5025381900" description="C-type lectin domain-containing protein" evidence="1">
    <location>
        <begin position="18"/>
        <end position="244"/>
    </location>
</feature>
<comment type="caution">
    <text evidence="3">The sequence shown here is derived from an EMBL/GenBank/DDBJ whole genome shotgun (WGS) entry which is preliminary data.</text>
</comment>
<dbReference type="SUPFAM" id="SSF56436">
    <property type="entry name" value="C-type lectin-like"/>
    <property type="match status" value="1"/>
</dbReference>
<feature type="domain" description="C-type lectin" evidence="2">
    <location>
        <begin position="40"/>
        <end position="159"/>
    </location>
</feature>
<keyword evidence="1" id="KW-0732">Signal</keyword>
<dbReference type="CDD" id="cd00037">
    <property type="entry name" value="CLECT"/>
    <property type="match status" value="1"/>
</dbReference>
<dbReference type="CTD" id="9818926"/>
<evidence type="ECO:0000313" key="3">
    <source>
        <dbReference type="EMBL" id="KAF1755568.1"/>
    </source>
</evidence>
<accession>A0A6A5GJY0</accession>
<reference evidence="3 4" key="1">
    <citation type="submission" date="2019-12" db="EMBL/GenBank/DDBJ databases">
        <title>Chromosome-level assembly of the Caenorhabditis remanei genome.</title>
        <authorList>
            <person name="Teterina A.A."/>
            <person name="Willis J.H."/>
            <person name="Phillips P.C."/>
        </authorList>
    </citation>
    <scope>NUCLEOTIDE SEQUENCE [LARGE SCALE GENOMIC DNA]</scope>
    <source>
        <strain evidence="3 4">PX506</strain>
        <tissue evidence="3">Whole organism</tissue>
    </source>
</reference>
<dbReference type="InterPro" id="IPR001304">
    <property type="entry name" value="C-type_lectin-like"/>
</dbReference>
<dbReference type="InterPro" id="IPR016187">
    <property type="entry name" value="CTDL_fold"/>
</dbReference>
<organism evidence="3 4">
    <name type="scientific">Caenorhabditis remanei</name>
    <name type="common">Caenorhabditis vulgaris</name>
    <dbReference type="NCBI Taxonomy" id="31234"/>
    <lineage>
        <taxon>Eukaryota</taxon>
        <taxon>Metazoa</taxon>
        <taxon>Ecdysozoa</taxon>
        <taxon>Nematoda</taxon>
        <taxon>Chromadorea</taxon>
        <taxon>Rhabditida</taxon>
        <taxon>Rhabditina</taxon>
        <taxon>Rhabditomorpha</taxon>
        <taxon>Rhabditoidea</taxon>
        <taxon>Rhabditidae</taxon>
        <taxon>Peloderinae</taxon>
        <taxon>Caenorhabditis</taxon>
    </lineage>
</organism>
<feature type="signal peptide" evidence="1">
    <location>
        <begin position="1"/>
        <end position="17"/>
    </location>
</feature>